<keyword evidence="4" id="KW-0472">Membrane</keyword>
<reference evidence="7" key="3">
    <citation type="submission" date="2025-05" db="UniProtKB">
        <authorList>
            <consortium name="Ensembl"/>
        </authorList>
    </citation>
    <scope>IDENTIFICATION</scope>
</reference>
<proteinExistence type="predicted"/>
<keyword evidence="3" id="KW-1133">Transmembrane helix</keyword>
<dbReference type="GO" id="GO:0016020">
    <property type="term" value="C:membrane"/>
    <property type="evidence" value="ECO:0007669"/>
    <property type="project" value="UniProtKB-SubCell"/>
</dbReference>
<dbReference type="Pfam" id="PF14934">
    <property type="entry name" value="TMEM254"/>
    <property type="match status" value="1"/>
</dbReference>
<evidence type="ECO:0000256" key="5">
    <source>
        <dbReference type="ARBA" id="ARBA00034834"/>
    </source>
</evidence>
<evidence type="ECO:0000313" key="7">
    <source>
        <dbReference type="Ensembl" id="ENSCAFP00040011020.1"/>
    </source>
</evidence>
<dbReference type="Ensembl" id="ENSCAFT00030048519.1">
    <property type="protein sequence ID" value="ENSCAFP00030042466.1"/>
    <property type="gene ID" value="ENSCAFG00030026218.1"/>
</dbReference>
<evidence type="ECO:0000256" key="2">
    <source>
        <dbReference type="ARBA" id="ARBA00022692"/>
    </source>
</evidence>
<dbReference type="OrthoDB" id="9984821at2759"/>
<reference evidence="6" key="2">
    <citation type="submission" date="2019-03" db="EMBL/GenBank/DDBJ databases">
        <authorList>
            <person name="Warren W.C."/>
            <person name="Johnson G.S."/>
        </authorList>
    </citation>
    <scope>NUCLEOTIDE SEQUENCE [LARGE SCALE GENOMIC DNA]</scope>
    <source>
        <strain evidence="6">Basenji</strain>
    </source>
</reference>
<name>A0A8C0RZN0_CANLF</name>
<evidence type="ECO:0000256" key="3">
    <source>
        <dbReference type="ARBA" id="ARBA00022989"/>
    </source>
</evidence>
<organism evidence="7 8">
    <name type="scientific">Canis lupus familiaris</name>
    <name type="common">Dog</name>
    <name type="synonym">Canis familiaris</name>
    <dbReference type="NCBI Taxonomy" id="9615"/>
    <lineage>
        <taxon>Eukaryota</taxon>
        <taxon>Metazoa</taxon>
        <taxon>Chordata</taxon>
        <taxon>Craniata</taxon>
        <taxon>Vertebrata</taxon>
        <taxon>Euteleostomi</taxon>
        <taxon>Mammalia</taxon>
        <taxon>Eutheria</taxon>
        <taxon>Laurasiatheria</taxon>
        <taxon>Carnivora</taxon>
        <taxon>Caniformia</taxon>
        <taxon>Canidae</taxon>
        <taxon>Canis</taxon>
    </lineage>
</organism>
<evidence type="ECO:0000256" key="1">
    <source>
        <dbReference type="ARBA" id="ARBA00004141"/>
    </source>
</evidence>
<protein>
    <recommendedName>
        <fullName evidence="5">Transmembrane protein 254</fullName>
    </recommendedName>
</protein>
<dbReference type="AlphaFoldDB" id="A0A8C0RZN0"/>
<sequence>MRLPRVIVNPQKSHIRTFLFPRTICELLDLTVGVVFWPQSIPYQSLGPLGLFTQDLDCHHTLLHNGCWFAWLIDMGESL</sequence>
<dbReference type="Proteomes" id="UP000694542">
    <property type="component" value="Chromosome 14"/>
</dbReference>
<evidence type="ECO:0000256" key="4">
    <source>
        <dbReference type="ARBA" id="ARBA00023136"/>
    </source>
</evidence>
<evidence type="ECO:0000313" key="8">
    <source>
        <dbReference type="Proteomes" id="UP000694542"/>
    </source>
</evidence>
<keyword evidence="2" id="KW-0812">Transmembrane</keyword>
<dbReference type="Proteomes" id="UP000694429">
    <property type="component" value="Chromosome 14"/>
</dbReference>
<reference evidence="7" key="1">
    <citation type="submission" date="2018-10" db="EMBL/GenBank/DDBJ databases">
        <title>De novo assembly of a Great Dane genome.</title>
        <authorList>
            <person name="Kidd J.M."/>
            <person name="Pendleton A.L."/>
            <person name="Shen F."/>
            <person name="Emery S."/>
        </authorList>
    </citation>
    <scope>NUCLEOTIDE SEQUENCE [LARGE SCALE GENOMIC DNA]</scope>
    <source>
        <strain evidence="7">Great Dane</strain>
    </source>
</reference>
<comment type="subcellular location">
    <subcellularLocation>
        <location evidence="1">Membrane</location>
        <topology evidence="1">Multi-pass membrane protein</topology>
    </subcellularLocation>
</comment>
<dbReference type="InterPro" id="IPR028110">
    <property type="entry name" value="TMEM254"/>
</dbReference>
<dbReference type="PANTHER" id="PTHR34104">
    <property type="entry name" value="TRANSMEMBRANE PROTEIN 254"/>
    <property type="match status" value="1"/>
</dbReference>
<accession>A0A8C0RZN0</accession>
<dbReference type="PANTHER" id="PTHR34104:SF3">
    <property type="entry name" value="TRANSMEMBRANE PROTEIN 254"/>
    <property type="match status" value="1"/>
</dbReference>
<evidence type="ECO:0000313" key="6">
    <source>
        <dbReference type="Ensembl" id="ENSCAFP00030042466.1"/>
    </source>
</evidence>
<dbReference type="Ensembl" id="ENSCAFT00040012712.1">
    <property type="protein sequence ID" value="ENSCAFP00040011020.1"/>
    <property type="gene ID" value="ENSCAFG00040006833.1"/>
</dbReference>